<dbReference type="GO" id="GO:0019290">
    <property type="term" value="P:siderophore biosynthetic process"/>
    <property type="evidence" value="ECO:0007669"/>
    <property type="project" value="InterPro"/>
</dbReference>
<dbReference type="InterPro" id="IPR045851">
    <property type="entry name" value="AMP-bd_C_sf"/>
</dbReference>
<evidence type="ECO:0000259" key="5">
    <source>
        <dbReference type="Pfam" id="PF13193"/>
    </source>
</evidence>
<accession>A0A9X2ELP5</accession>
<comment type="caution">
    <text evidence="6">The sequence shown here is derived from an EMBL/GenBank/DDBJ whole genome shotgun (WGS) entry which is preliminary data.</text>
</comment>
<proteinExistence type="inferred from homology"/>
<feature type="domain" description="AMP-binding enzyme C-terminal" evidence="5">
    <location>
        <begin position="447"/>
        <end position="522"/>
    </location>
</feature>
<sequence length="541" mass="59866">MTIEFTPWPEPMARRYRDLGYWEDKPLSDVLRVSCVKRPSATAIICAHRYFSYTDIDRLSNNLAQSLLARGLKPYDTALVQLPNIAEFYIVFFALIKIGVVPVNALYSHQRLELTAYAQQLHPTLIVASASHPLFSEGSFLEDLKREIPSLQQALIYGENHYADLLEDGLNFPEQIAQLEPTPAGEVAFFQLSGGSTGTPKLIPRTHNDYLYSVRRSAELCGLGPQTRFLCALPAGHNFTLSSPGALGVFDNGGTVITAPDPEPFNCFSLISQHQINMVALVPPAVALWLKAAEAHRDKLATLSLMQVGGANFAESIARRVPEELGCQLQQVFGMAEGLVNYTRLDDDDPLIFCTQGCPMCPDDEVLVVDENCQPVPPGETGMLITRGPYTIRGYYKSGEHNQAAFDAGGFYRTGDLVQRDGNGYLRVVGRQKDQINRGGEKIAAEEVENLLLRHKSISQAALVAMPDDLLGEKSCAFLVSSDPDLRPLVLRKYLRDLGVAQFKLPDKFKFVRSLPLTPIGKTDKKKLRKVLREKAVTSKV</sequence>
<dbReference type="RefSeq" id="WP_252466094.1">
    <property type="nucleotide sequence ID" value="NZ_JALBWM010000030.1"/>
</dbReference>
<dbReference type="InterPro" id="IPR011963">
    <property type="entry name" value="DHB_AMP_lig"/>
</dbReference>
<dbReference type="Proteomes" id="UP001139028">
    <property type="component" value="Unassembled WGS sequence"/>
</dbReference>
<dbReference type="GO" id="GO:0008668">
    <property type="term" value="F:2,3-dihydroxybenzoate--[aryl-carrier protein] ligase"/>
    <property type="evidence" value="ECO:0007669"/>
    <property type="project" value="UniProtKB-EC"/>
</dbReference>
<dbReference type="GO" id="GO:0006631">
    <property type="term" value="P:fatty acid metabolic process"/>
    <property type="evidence" value="ECO:0007669"/>
    <property type="project" value="TreeGrafter"/>
</dbReference>
<comment type="similarity">
    <text evidence="2">Belongs to the ATP-dependent AMP-binding enzyme family.</text>
</comment>
<evidence type="ECO:0000313" key="6">
    <source>
        <dbReference type="EMBL" id="MCO1334532.1"/>
    </source>
</evidence>
<dbReference type="InterPro" id="IPR020845">
    <property type="entry name" value="AMP-binding_CS"/>
</dbReference>
<dbReference type="InterPro" id="IPR000873">
    <property type="entry name" value="AMP-dep_synth/lig_dom"/>
</dbReference>
<dbReference type="InterPro" id="IPR025110">
    <property type="entry name" value="AMP-bd_C"/>
</dbReference>
<dbReference type="FunFam" id="2.30.38.10:FF:000003">
    <property type="entry name" value="Vibriobactin-specific 2,3-dihydroxybenzoate-AMP ligase"/>
    <property type="match status" value="1"/>
</dbReference>
<dbReference type="Gene3D" id="3.40.50.12780">
    <property type="entry name" value="N-terminal domain of ligase-like"/>
    <property type="match status" value="1"/>
</dbReference>
<dbReference type="EC" id="6.2.1.71" evidence="6"/>
<name>A0A9X2ELP5_9GAMM</name>
<feature type="domain" description="AMP-dependent synthetase/ligase" evidence="4">
    <location>
        <begin position="33"/>
        <end position="396"/>
    </location>
</feature>
<protein>
    <submittedName>
        <fullName evidence="6">(2,3-dihydroxybenzoyl)adenylate synthase</fullName>
        <ecNumber evidence="6">6.2.1.71</ecNumber>
    </submittedName>
</protein>
<dbReference type="Pfam" id="PF13193">
    <property type="entry name" value="AMP-binding_C"/>
    <property type="match status" value="1"/>
</dbReference>
<reference evidence="6" key="1">
    <citation type="journal article" date="2022" name="Arch. Microbiol.">
        <title>Microbulbifer okhotskensis sp. nov., isolated from a deep bottom sediment of the Okhotsk Sea.</title>
        <authorList>
            <person name="Romanenko L."/>
            <person name="Kurilenko V."/>
            <person name="Otstavnykh N."/>
            <person name="Velansky P."/>
            <person name="Isaeva M."/>
            <person name="Mikhailov V."/>
        </authorList>
    </citation>
    <scope>NUCLEOTIDE SEQUENCE</scope>
    <source>
        <strain evidence="6">OS29</strain>
    </source>
</reference>
<keyword evidence="7" id="KW-1185">Reference proteome</keyword>
<dbReference type="AlphaFoldDB" id="A0A9X2ELP5"/>
<evidence type="ECO:0000256" key="3">
    <source>
        <dbReference type="ARBA" id="ARBA00022598"/>
    </source>
</evidence>
<dbReference type="EMBL" id="JALBWM010000030">
    <property type="protein sequence ID" value="MCO1334532.1"/>
    <property type="molecule type" value="Genomic_DNA"/>
</dbReference>
<evidence type="ECO:0000256" key="1">
    <source>
        <dbReference type="ARBA" id="ARBA00004924"/>
    </source>
</evidence>
<dbReference type="PANTHER" id="PTHR43201">
    <property type="entry name" value="ACYL-COA SYNTHETASE"/>
    <property type="match status" value="1"/>
</dbReference>
<dbReference type="InterPro" id="IPR042099">
    <property type="entry name" value="ANL_N_sf"/>
</dbReference>
<dbReference type="SUPFAM" id="SSF56801">
    <property type="entry name" value="Acetyl-CoA synthetase-like"/>
    <property type="match status" value="1"/>
</dbReference>
<evidence type="ECO:0000256" key="2">
    <source>
        <dbReference type="ARBA" id="ARBA00006432"/>
    </source>
</evidence>
<dbReference type="Gene3D" id="3.30.300.30">
    <property type="match status" value="1"/>
</dbReference>
<dbReference type="CDD" id="cd05920">
    <property type="entry name" value="23DHB-AMP_lg"/>
    <property type="match status" value="1"/>
</dbReference>
<dbReference type="PROSITE" id="PS00455">
    <property type="entry name" value="AMP_BINDING"/>
    <property type="match status" value="1"/>
</dbReference>
<organism evidence="6 7">
    <name type="scientific">Microbulbifer okhotskensis</name>
    <dbReference type="NCBI Taxonomy" id="2926617"/>
    <lineage>
        <taxon>Bacteria</taxon>
        <taxon>Pseudomonadati</taxon>
        <taxon>Pseudomonadota</taxon>
        <taxon>Gammaproteobacteria</taxon>
        <taxon>Cellvibrionales</taxon>
        <taxon>Microbulbiferaceae</taxon>
        <taxon>Microbulbifer</taxon>
    </lineage>
</organism>
<dbReference type="GO" id="GO:0031956">
    <property type="term" value="F:medium-chain fatty acid-CoA ligase activity"/>
    <property type="evidence" value="ECO:0007669"/>
    <property type="project" value="TreeGrafter"/>
</dbReference>
<dbReference type="NCBIfam" id="NF008192">
    <property type="entry name" value="PRK10946.1"/>
    <property type="match status" value="1"/>
</dbReference>
<evidence type="ECO:0000259" key="4">
    <source>
        <dbReference type="Pfam" id="PF00501"/>
    </source>
</evidence>
<evidence type="ECO:0000313" key="7">
    <source>
        <dbReference type="Proteomes" id="UP001139028"/>
    </source>
</evidence>
<keyword evidence="3 6" id="KW-0436">Ligase</keyword>
<comment type="pathway">
    <text evidence="1">Siderophore biosynthesis.</text>
</comment>
<dbReference type="PANTHER" id="PTHR43201:SF5">
    <property type="entry name" value="MEDIUM-CHAIN ACYL-COA LIGASE ACSF2, MITOCHONDRIAL"/>
    <property type="match status" value="1"/>
</dbReference>
<gene>
    <name evidence="6" type="ORF">MO867_09290</name>
</gene>
<dbReference type="Pfam" id="PF00501">
    <property type="entry name" value="AMP-binding"/>
    <property type="match status" value="1"/>
</dbReference>
<dbReference type="NCBIfam" id="TIGR02275">
    <property type="entry name" value="DHB_AMP_lig"/>
    <property type="match status" value="1"/>
</dbReference>